<proteinExistence type="predicted"/>
<dbReference type="GO" id="GO:2000009">
    <property type="term" value="P:negative regulation of protein localization to cell surface"/>
    <property type="evidence" value="ECO:0007669"/>
    <property type="project" value="TreeGrafter"/>
</dbReference>
<dbReference type="GO" id="GO:0031398">
    <property type="term" value="P:positive regulation of protein ubiquitination"/>
    <property type="evidence" value="ECO:0007669"/>
    <property type="project" value="TreeGrafter"/>
</dbReference>
<keyword evidence="3" id="KW-1185">Reference proteome</keyword>
<dbReference type="GO" id="GO:1902306">
    <property type="term" value="P:negative regulation of sodium ion transmembrane transport"/>
    <property type="evidence" value="ECO:0007669"/>
    <property type="project" value="TreeGrafter"/>
</dbReference>
<dbReference type="GO" id="GO:0005768">
    <property type="term" value="C:endosome"/>
    <property type="evidence" value="ECO:0007669"/>
    <property type="project" value="TreeGrafter"/>
</dbReference>
<dbReference type="InterPro" id="IPR033776">
    <property type="entry name" value="COMMD1_N"/>
</dbReference>
<dbReference type="GO" id="GO:0032434">
    <property type="term" value="P:regulation of proteasomal ubiquitin-dependent protein catabolic process"/>
    <property type="evidence" value="ECO:0007669"/>
    <property type="project" value="TreeGrafter"/>
</dbReference>
<feature type="domain" description="COMMD1 N-terminal" evidence="1">
    <location>
        <begin position="8"/>
        <end position="75"/>
    </location>
</feature>
<dbReference type="GeneTree" id="ENSGT00390000012029"/>
<evidence type="ECO:0000313" key="2">
    <source>
        <dbReference type="Ensembl" id="ENSUPAP00010029256.1"/>
    </source>
</evidence>
<evidence type="ECO:0000259" key="1">
    <source>
        <dbReference type="Pfam" id="PF17221"/>
    </source>
</evidence>
<dbReference type="InterPro" id="IPR037351">
    <property type="entry name" value="Murr1"/>
</dbReference>
<dbReference type="AlphaFoldDB" id="A0A8D2IKW2"/>
<dbReference type="PANTHER" id="PTHR21199:SF1">
    <property type="entry name" value="COMM DOMAIN-CONTAINING PROTEIN 1"/>
    <property type="match status" value="1"/>
</dbReference>
<dbReference type="Ensembl" id="ENSUPAT00010033280.1">
    <property type="protein sequence ID" value="ENSUPAP00010029256.1"/>
    <property type="gene ID" value="ENSUPAG00010023042.1"/>
</dbReference>
<evidence type="ECO:0000313" key="3">
    <source>
        <dbReference type="Proteomes" id="UP000694417"/>
    </source>
</evidence>
<dbReference type="GO" id="GO:0055070">
    <property type="term" value="P:copper ion homeostasis"/>
    <property type="evidence" value="ECO:0007669"/>
    <property type="project" value="InterPro"/>
</dbReference>
<name>A0A8D2IKW2_UROPR</name>
<reference evidence="2" key="2">
    <citation type="submission" date="2025-09" db="UniProtKB">
        <authorList>
            <consortium name="Ensembl"/>
        </authorList>
    </citation>
    <scope>IDENTIFICATION</scope>
</reference>
<dbReference type="Pfam" id="PF17221">
    <property type="entry name" value="COMMD1_N"/>
    <property type="match status" value="1"/>
</dbReference>
<reference evidence="2" key="1">
    <citation type="submission" date="2025-08" db="UniProtKB">
        <authorList>
            <consortium name="Ensembl"/>
        </authorList>
    </citation>
    <scope>IDENTIFICATION</scope>
</reference>
<sequence>MTIALELEGCKSLSWLLSGLVQDAFHGHRGITEELLRSQLYPEVLAEEAEEFWPFLAKMREILKSITSADMDFNQWFFLGSALLMQGEGDSSILAAWP</sequence>
<protein>
    <recommendedName>
        <fullName evidence="1">COMMD1 N-terminal domain-containing protein</fullName>
    </recommendedName>
</protein>
<dbReference type="Proteomes" id="UP000694417">
    <property type="component" value="Unplaced"/>
</dbReference>
<dbReference type="PANTHER" id="PTHR21199">
    <property type="entry name" value="COMM DOMAIN-CONTAINING PROTEIN 1"/>
    <property type="match status" value="1"/>
</dbReference>
<accession>A0A8D2IKW2</accession>
<organism evidence="2 3">
    <name type="scientific">Urocitellus parryii</name>
    <name type="common">Arctic ground squirrel</name>
    <name type="synonym">Spermophilus parryii</name>
    <dbReference type="NCBI Taxonomy" id="9999"/>
    <lineage>
        <taxon>Eukaryota</taxon>
        <taxon>Metazoa</taxon>
        <taxon>Chordata</taxon>
        <taxon>Craniata</taxon>
        <taxon>Vertebrata</taxon>
        <taxon>Euteleostomi</taxon>
        <taxon>Mammalia</taxon>
        <taxon>Eutheria</taxon>
        <taxon>Euarchontoglires</taxon>
        <taxon>Glires</taxon>
        <taxon>Rodentia</taxon>
        <taxon>Sciuromorpha</taxon>
        <taxon>Sciuridae</taxon>
        <taxon>Xerinae</taxon>
        <taxon>Marmotini</taxon>
        <taxon>Urocitellus</taxon>
    </lineage>
</organism>